<dbReference type="InterPro" id="IPR015421">
    <property type="entry name" value="PyrdxlP-dep_Trfase_major"/>
</dbReference>
<dbReference type="Pfam" id="PF00155">
    <property type="entry name" value="Aminotran_1_2"/>
    <property type="match status" value="1"/>
</dbReference>
<name>A0A2B7XTB6_9EURO</name>
<evidence type="ECO:0000259" key="6">
    <source>
        <dbReference type="Pfam" id="PF00155"/>
    </source>
</evidence>
<evidence type="ECO:0000256" key="5">
    <source>
        <dbReference type="ARBA" id="ARBA00022898"/>
    </source>
</evidence>
<dbReference type="PROSITE" id="PS00105">
    <property type="entry name" value="AA_TRANSFER_CLASS_1"/>
    <property type="match status" value="1"/>
</dbReference>
<evidence type="ECO:0000256" key="3">
    <source>
        <dbReference type="ARBA" id="ARBA00022576"/>
    </source>
</evidence>
<dbReference type="SUPFAM" id="SSF53383">
    <property type="entry name" value="PLP-dependent transferases"/>
    <property type="match status" value="1"/>
</dbReference>
<reference evidence="7 8" key="1">
    <citation type="submission" date="2017-10" db="EMBL/GenBank/DDBJ databases">
        <title>Comparative genomics in systemic dimorphic fungi from Ajellomycetaceae.</title>
        <authorList>
            <person name="Munoz J.F."/>
            <person name="Mcewen J.G."/>
            <person name="Clay O.K."/>
            <person name="Cuomo C.A."/>
        </authorList>
    </citation>
    <scope>NUCLEOTIDE SEQUENCE [LARGE SCALE GENOMIC DNA]</scope>
    <source>
        <strain evidence="7 8">UAMH5409</strain>
    </source>
</reference>
<dbReference type="GO" id="GO:0008483">
    <property type="term" value="F:transaminase activity"/>
    <property type="evidence" value="ECO:0007669"/>
    <property type="project" value="UniProtKB-KW"/>
</dbReference>
<keyword evidence="8" id="KW-1185">Reference proteome</keyword>
<evidence type="ECO:0000256" key="4">
    <source>
        <dbReference type="ARBA" id="ARBA00022679"/>
    </source>
</evidence>
<keyword evidence="4" id="KW-0808">Transferase</keyword>
<dbReference type="OrthoDB" id="1077582at2759"/>
<dbReference type="PANTHER" id="PTHR43795:SF32">
    <property type="entry name" value="AMINOTRANSFERASE GLII-RELATED"/>
    <property type="match status" value="1"/>
</dbReference>
<evidence type="ECO:0000313" key="7">
    <source>
        <dbReference type="EMBL" id="PGH11892.1"/>
    </source>
</evidence>
<comment type="cofactor">
    <cofactor evidence="1">
        <name>pyridoxal 5'-phosphate</name>
        <dbReference type="ChEBI" id="CHEBI:597326"/>
    </cofactor>
</comment>
<feature type="domain" description="Aminotransferase class I/classII large" evidence="6">
    <location>
        <begin position="40"/>
        <end position="415"/>
    </location>
</feature>
<dbReference type="CDD" id="cd00609">
    <property type="entry name" value="AAT_like"/>
    <property type="match status" value="1"/>
</dbReference>
<proteinExistence type="inferred from homology"/>
<protein>
    <recommendedName>
        <fullName evidence="6">Aminotransferase class I/classII large domain-containing protein</fullName>
    </recommendedName>
</protein>
<keyword evidence="5" id="KW-0663">Pyridoxal phosphate</keyword>
<dbReference type="GO" id="GO:0006520">
    <property type="term" value="P:amino acid metabolic process"/>
    <property type="evidence" value="ECO:0007669"/>
    <property type="project" value="TreeGrafter"/>
</dbReference>
<evidence type="ECO:0000256" key="1">
    <source>
        <dbReference type="ARBA" id="ARBA00001933"/>
    </source>
</evidence>
<dbReference type="InterPro" id="IPR015422">
    <property type="entry name" value="PyrdxlP-dep_Trfase_small"/>
</dbReference>
<comment type="caution">
    <text evidence="7">The sequence shown here is derived from an EMBL/GenBank/DDBJ whole genome shotgun (WGS) entry which is preliminary data.</text>
</comment>
<evidence type="ECO:0000313" key="8">
    <source>
        <dbReference type="Proteomes" id="UP000223968"/>
    </source>
</evidence>
<dbReference type="EMBL" id="PDNB01000066">
    <property type="protein sequence ID" value="PGH11892.1"/>
    <property type="molecule type" value="Genomic_DNA"/>
</dbReference>
<dbReference type="Proteomes" id="UP000223968">
    <property type="component" value="Unassembled WGS sequence"/>
</dbReference>
<dbReference type="Gene3D" id="3.90.1150.10">
    <property type="entry name" value="Aspartate Aminotransferase, domain 1"/>
    <property type="match status" value="1"/>
</dbReference>
<dbReference type="InterPro" id="IPR004838">
    <property type="entry name" value="NHTrfase_class1_PyrdxlP-BS"/>
</dbReference>
<dbReference type="STRING" id="1447875.A0A2B7XTB6"/>
<dbReference type="PANTHER" id="PTHR43795">
    <property type="entry name" value="BIFUNCTIONAL ASPARTATE AMINOTRANSFERASE AND GLUTAMATE/ASPARTATE-PREPHENATE AMINOTRANSFERASE-RELATED"/>
    <property type="match status" value="1"/>
</dbReference>
<dbReference type="PRINTS" id="PR00753">
    <property type="entry name" value="ACCSYNTHASE"/>
</dbReference>
<accession>A0A2B7XTB6</accession>
<dbReference type="AlphaFoldDB" id="A0A2B7XTB6"/>
<dbReference type="InterPro" id="IPR050478">
    <property type="entry name" value="Ethylene_sulfur-biosynth"/>
</dbReference>
<comment type="similarity">
    <text evidence="2">Belongs to the class-I pyridoxal-phosphate-dependent aminotransferase family.</text>
</comment>
<dbReference type="GO" id="GO:0030170">
    <property type="term" value="F:pyridoxal phosphate binding"/>
    <property type="evidence" value="ECO:0007669"/>
    <property type="project" value="InterPro"/>
</dbReference>
<gene>
    <name evidence="7" type="ORF">AJ79_04584</name>
</gene>
<keyword evidence="3" id="KW-0032">Aminotransferase</keyword>
<dbReference type="InterPro" id="IPR004839">
    <property type="entry name" value="Aminotransferase_I/II_large"/>
</dbReference>
<dbReference type="Gene3D" id="3.40.640.10">
    <property type="entry name" value="Type I PLP-dependent aspartate aminotransferase-like (Major domain)"/>
    <property type="match status" value="1"/>
</dbReference>
<organism evidence="7 8">
    <name type="scientific">Helicocarpus griseus UAMH5409</name>
    <dbReference type="NCBI Taxonomy" id="1447875"/>
    <lineage>
        <taxon>Eukaryota</taxon>
        <taxon>Fungi</taxon>
        <taxon>Dikarya</taxon>
        <taxon>Ascomycota</taxon>
        <taxon>Pezizomycotina</taxon>
        <taxon>Eurotiomycetes</taxon>
        <taxon>Eurotiomycetidae</taxon>
        <taxon>Onygenales</taxon>
        <taxon>Ajellomycetaceae</taxon>
        <taxon>Helicocarpus</taxon>
    </lineage>
</organism>
<evidence type="ECO:0000256" key="2">
    <source>
        <dbReference type="ARBA" id="ARBA00007441"/>
    </source>
</evidence>
<sequence length="422" mass="46726">MATKMNYSRLSARGSSNIQSITPSIGVRTIESPSPDPFDIDLSADENCLLRDELADICKTAVNDGLHSQHFSHSQGFAGEPTLLESLAQLFNNYFNPCIPVQPHHLVAAPGAKSCLDALLYNICDPEDGVLVPGPLWSGYEVKFRARSSVRPVLVNTEKFTDIFTMNLIPKLGEVMDKATCRIRALILTNPHNLFGQCYPQEVLEACLKFCQQRDIHFISDEVYAMTGFSCAEITNPVPFISALSLDTHALRCDRSRIHTIWSISKDFGASGFRVGCIVSQDNRELNVGLALACNGQVSSLSAIFTTTLLSSPTLPFLVALNSARLAESYIFITSFFIRYQIEYIPVNAGLNIFARLDPEAKTWEDESALITKLKDAGVLVKGGGSYHGIQMEKGWVRISFALEEHRLREALCRIERALDLE</sequence>
<dbReference type="InterPro" id="IPR015424">
    <property type="entry name" value="PyrdxlP-dep_Trfase"/>
</dbReference>